<comment type="caution">
    <text evidence="2">The sequence shown here is derived from an EMBL/GenBank/DDBJ whole genome shotgun (WGS) entry which is preliminary data.</text>
</comment>
<organism evidence="2 3">
    <name type="scientific">Amycolatopsis magusensis</name>
    <dbReference type="NCBI Taxonomy" id="882444"/>
    <lineage>
        <taxon>Bacteria</taxon>
        <taxon>Bacillati</taxon>
        <taxon>Actinomycetota</taxon>
        <taxon>Actinomycetes</taxon>
        <taxon>Pseudonocardiales</taxon>
        <taxon>Pseudonocardiaceae</taxon>
        <taxon>Amycolatopsis</taxon>
    </lineage>
</organism>
<sequence length="84" mass="8327">MTVRRMLMGAAVALLVTSGTAVAASAQEAPVWVTEQECVDGGGGPVKLPLFPDLTVCVGGTHNEALVRGATPQPTGGGQAAPAN</sequence>
<proteinExistence type="predicted"/>
<feature type="signal peptide" evidence="1">
    <location>
        <begin position="1"/>
        <end position="23"/>
    </location>
</feature>
<dbReference type="Proteomes" id="UP000741013">
    <property type="component" value="Unassembled WGS sequence"/>
</dbReference>
<gene>
    <name evidence="2" type="ORF">JOM49_005819</name>
</gene>
<evidence type="ECO:0008006" key="4">
    <source>
        <dbReference type="Google" id="ProtNLM"/>
    </source>
</evidence>
<feature type="chain" id="PRO_5047408422" description="Secreted protein" evidence="1">
    <location>
        <begin position="24"/>
        <end position="84"/>
    </location>
</feature>
<dbReference type="EMBL" id="JAGGMS010000001">
    <property type="protein sequence ID" value="MBP2184293.1"/>
    <property type="molecule type" value="Genomic_DNA"/>
</dbReference>
<keyword evidence="1" id="KW-0732">Signal</keyword>
<name>A0ABS4PXY7_9PSEU</name>
<dbReference type="RefSeq" id="WP_209667326.1">
    <property type="nucleotide sequence ID" value="NZ_JAGGMS010000001.1"/>
</dbReference>
<reference evidence="2 3" key="1">
    <citation type="submission" date="2021-03" db="EMBL/GenBank/DDBJ databases">
        <title>Sequencing the genomes of 1000 actinobacteria strains.</title>
        <authorList>
            <person name="Klenk H.-P."/>
        </authorList>
    </citation>
    <scope>NUCLEOTIDE SEQUENCE [LARGE SCALE GENOMIC DNA]</scope>
    <source>
        <strain evidence="2 3">DSM 45510</strain>
    </source>
</reference>
<evidence type="ECO:0000256" key="1">
    <source>
        <dbReference type="SAM" id="SignalP"/>
    </source>
</evidence>
<accession>A0ABS4PXY7</accession>
<evidence type="ECO:0000313" key="2">
    <source>
        <dbReference type="EMBL" id="MBP2184293.1"/>
    </source>
</evidence>
<protein>
    <recommendedName>
        <fullName evidence="4">Secreted protein</fullName>
    </recommendedName>
</protein>
<keyword evidence="3" id="KW-1185">Reference proteome</keyword>
<evidence type="ECO:0000313" key="3">
    <source>
        <dbReference type="Proteomes" id="UP000741013"/>
    </source>
</evidence>